<reference key="2">
    <citation type="submission" date="2011-06" db="EMBL/GenBank/DDBJ databases">
        <title>Complete Genome Sequence of Pseudomonas stutzeri Strain CGMCC 1.1803.</title>
        <authorList>
            <person name="Yan Y."/>
            <person name="Chen M."/>
            <person name="Lu W."/>
            <person name="Zhang W."/>
            <person name="Ping S."/>
            <person name="Lin M."/>
        </authorList>
    </citation>
    <scope>NUCLEOTIDE SEQUENCE</scope>
    <source>
        <strain>ATCC 17588</strain>
    </source>
</reference>
<reference evidence="2" key="3">
    <citation type="submission" date="2011-06" db="EMBL/GenBank/DDBJ databases">
        <title>Complete genome sequence of Pseudomonas stutzeri strain CGMCC 1.1803.</title>
        <authorList>
            <person name="Yan Y."/>
            <person name="Chen M."/>
            <person name="Lu W."/>
            <person name="Zhang W."/>
            <person name="Ping S."/>
            <person name="Lin M."/>
        </authorList>
    </citation>
    <scope>NUCLEOTIDE SEQUENCE [LARGE SCALE GENOMIC DNA]</scope>
    <source>
        <strain evidence="2">ATCC 17588 / DSM 5190 / CCUG 11256 / JCM 5965 / LMG 11199 / NCIMB 11358 / Stanier 221</strain>
    </source>
</reference>
<protein>
    <submittedName>
        <fullName evidence="1">Uncharacterized protein</fullName>
    </submittedName>
</protein>
<dbReference type="Proteomes" id="UP000008932">
    <property type="component" value="Chromosome"/>
</dbReference>
<evidence type="ECO:0000313" key="1">
    <source>
        <dbReference type="EMBL" id="AEJ04962.1"/>
    </source>
</evidence>
<accession>F8H7A6</accession>
<evidence type="ECO:0000313" key="2">
    <source>
        <dbReference type="Proteomes" id="UP000008932"/>
    </source>
</evidence>
<sequence>MMAQSTQVNATMFSARRKRRRILAERKRQGYAPVTRR</sequence>
<dbReference type="HOGENOM" id="CLU_3347629_0_0_6"/>
<dbReference type="AlphaFoldDB" id="F8H7A6"/>
<organism evidence="1 2">
    <name type="scientific">Stutzerimonas stutzeri (strain ATCC 17588 / DSM 5190 / CCUG 11256 / JCM 5965 / LMG 11199 / NBRC 14165 / NCIMB 11358 / Stanier 221)</name>
    <name type="common">Pseudomonas stutzeri</name>
    <dbReference type="NCBI Taxonomy" id="96563"/>
    <lineage>
        <taxon>Bacteria</taxon>
        <taxon>Pseudomonadati</taxon>
        <taxon>Pseudomonadota</taxon>
        <taxon>Gammaproteobacteria</taxon>
        <taxon>Pseudomonadales</taxon>
        <taxon>Pseudomonadaceae</taxon>
        <taxon>Stutzerimonas</taxon>
    </lineage>
</organism>
<gene>
    <name evidence="1" type="ordered locus">PSTAB_1681</name>
</gene>
<proteinExistence type="predicted"/>
<reference evidence="1 2" key="1">
    <citation type="journal article" date="2011" name="J. Bacteriol.">
        <title>Complete Genome Sequence of the Type Strain Pseudomonas stutzeri CGMCC 1.1803.</title>
        <authorList>
            <person name="Chen M."/>
            <person name="Yan Y."/>
            <person name="Zhang W."/>
            <person name="Lu W."/>
            <person name="Wang J."/>
            <person name="Ping S."/>
            <person name="Lin M."/>
        </authorList>
    </citation>
    <scope>NUCLEOTIDE SEQUENCE [LARGE SCALE GENOMIC DNA]</scope>
    <source>
        <strain evidence="2">ATCC 17588 / DSM 5190 / CCUG 11256 / JCM 5965 / LMG 11199 / NCIMB 11358 / Stanier 221</strain>
    </source>
</reference>
<name>F8H7A6_STUS2</name>
<dbReference type="KEGG" id="psz:PSTAB_1681"/>
<dbReference type="EMBL" id="CP002881">
    <property type="protein sequence ID" value="AEJ04962.1"/>
    <property type="molecule type" value="Genomic_DNA"/>
</dbReference>